<evidence type="ECO:0000313" key="2">
    <source>
        <dbReference type="EMBL" id="QLH78654.1"/>
    </source>
</evidence>
<protein>
    <recommendedName>
        <fullName evidence="1">DUF8112 domain-containing protein</fullName>
    </recommendedName>
</protein>
<feature type="domain" description="DUF8112" evidence="1">
    <location>
        <begin position="6"/>
        <end position="111"/>
    </location>
</feature>
<proteinExistence type="predicted"/>
<evidence type="ECO:0000259" key="1">
    <source>
        <dbReference type="Pfam" id="PF26417"/>
    </source>
</evidence>
<keyword evidence="3" id="KW-1185">Reference proteome</keyword>
<name>A0A7D5TQ75_9EURY</name>
<dbReference type="EMBL" id="CP058910">
    <property type="protein sequence ID" value="QLH78654.1"/>
    <property type="molecule type" value="Genomic_DNA"/>
</dbReference>
<accession>A0A7D5TQ75</accession>
<gene>
    <name evidence="2" type="ORF">HZS55_15760</name>
</gene>
<sequence length="117" mass="12297">MNGIATVTATPDQVFEGYAVGSGGKAACTGCQRTVRDGDPVGIYAHQTSDAARWDIARLFCVDCRETSIQHPTTGATEVVLNARLGVTSDAATQSARLTLRDIETMQLSPPEDGGEP</sequence>
<dbReference type="KEGG" id="hrr:HZS55_15760"/>
<dbReference type="RefSeq" id="WP_179908533.1">
    <property type="nucleotide sequence ID" value="NZ_CP058910.1"/>
</dbReference>
<dbReference type="InterPro" id="IPR058425">
    <property type="entry name" value="DUF8112"/>
</dbReference>
<dbReference type="Proteomes" id="UP000509667">
    <property type="component" value="Chromosome"/>
</dbReference>
<reference evidence="2 3" key="1">
    <citation type="submission" date="2020-07" db="EMBL/GenBank/DDBJ databases">
        <title>Halosimplex pelagicum sp. nov. and Halosimplex rubrum sp. nov., isolated from salted brown alga Laminaria, and emended description of the genus Halosimplex.</title>
        <authorList>
            <person name="Cui H."/>
        </authorList>
    </citation>
    <scope>NUCLEOTIDE SEQUENCE [LARGE SCALE GENOMIC DNA]</scope>
    <source>
        <strain evidence="2 3">R27</strain>
    </source>
</reference>
<dbReference type="Pfam" id="PF26417">
    <property type="entry name" value="DUF8112"/>
    <property type="match status" value="1"/>
</dbReference>
<evidence type="ECO:0000313" key="3">
    <source>
        <dbReference type="Proteomes" id="UP000509667"/>
    </source>
</evidence>
<organism evidence="2 3">
    <name type="scientific">Halosimplex rubrum</name>
    <dbReference type="NCBI Taxonomy" id="869889"/>
    <lineage>
        <taxon>Archaea</taxon>
        <taxon>Methanobacteriati</taxon>
        <taxon>Methanobacteriota</taxon>
        <taxon>Stenosarchaea group</taxon>
        <taxon>Halobacteria</taxon>
        <taxon>Halobacteriales</taxon>
        <taxon>Haloarculaceae</taxon>
        <taxon>Halosimplex</taxon>
    </lineage>
</organism>
<dbReference type="OrthoDB" id="190308at2157"/>
<dbReference type="AlphaFoldDB" id="A0A7D5TQ75"/>
<dbReference type="GeneID" id="56079349"/>